<dbReference type="InterPro" id="IPR036236">
    <property type="entry name" value="Znf_C2H2_sf"/>
</dbReference>
<keyword evidence="4" id="KW-0862">Zinc</keyword>
<name>A0A0R0IV42_SOYBN</name>
<dbReference type="Gramene" id="KRH44197">
    <property type="protein sequence ID" value="KRH44197"/>
    <property type="gene ID" value="GLYMA_08G195800"/>
</dbReference>
<comment type="subcellular location">
    <subcellularLocation>
        <location evidence="1">Nucleus</location>
    </subcellularLocation>
</comment>
<evidence type="ECO:0000256" key="3">
    <source>
        <dbReference type="ARBA" id="ARBA00022771"/>
    </source>
</evidence>
<protein>
    <recommendedName>
        <fullName evidence="8">C2H2-type domain-containing protein</fullName>
    </recommendedName>
</protein>
<dbReference type="InterPro" id="IPR044246">
    <property type="entry name" value="ZFP3-like"/>
</dbReference>
<gene>
    <name evidence="10" type="primary">LOC106799535</name>
    <name evidence="9" type="ORF">GLYMA_08G195800</name>
</gene>
<organism evidence="9">
    <name type="scientific">Glycine max</name>
    <name type="common">Soybean</name>
    <name type="synonym">Glycine hispida</name>
    <dbReference type="NCBI Taxonomy" id="3847"/>
    <lineage>
        <taxon>Eukaryota</taxon>
        <taxon>Viridiplantae</taxon>
        <taxon>Streptophyta</taxon>
        <taxon>Embryophyta</taxon>
        <taxon>Tracheophyta</taxon>
        <taxon>Spermatophyta</taxon>
        <taxon>Magnoliopsida</taxon>
        <taxon>eudicotyledons</taxon>
        <taxon>Gunneridae</taxon>
        <taxon>Pentapetalae</taxon>
        <taxon>rosids</taxon>
        <taxon>fabids</taxon>
        <taxon>Fabales</taxon>
        <taxon>Fabaceae</taxon>
        <taxon>Papilionoideae</taxon>
        <taxon>50 kb inversion clade</taxon>
        <taxon>NPAAA clade</taxon>
        <taxon>indigoferoid/millettioid clade</taxon>
        <taxon>Phaseoleae</taxon>
        <taxon>Glycine</taxon>
        <taxon>Glycine subgen. Soja</taxon>
    </lineage>
</organism>
<reference evidence="10" key="2">
    <citation type="submission" date="2018-02" db="UniProtKB">
        <authorList>
            <consortium name="EnsemblPlants"/>
        </authorList>
    </citation>
    <scope>IDENTIFICATION</scope>
    <source>
        <strain evidence="10">Williams 82</strain>
    </source>
</reference>
<evidence type="ECO:0000256" key="2">
    <source>
        <dbReference type="ARBA" id="ARBA00022723"/>
    </source>
</evidence>
<evidence type="ECO:0000256" key="4">
    <source>
        <dbReference type="ARBA" id="ARBA00022833"/>
    </source>
</evidence>
<accession>A0A0R0IV42</accession>
<dbReference type="GO" id="GO:0005634">
    <property type="term" value="C:nucleus"/>
    <property type="evidence" value="ECO:0007669"/>
    <property type="project" value="UniProtKB-SubCell"/>
</dbReference>
<keyword evidence="11" id="KW-1185">Reference proteome</keyword>
<reference evidence="9 10" key="1">
    <citation type="journal article" date="2010" name="Nature">
        <title>Genome sequence of the palaeopolyploid soybean.</title>
        <authorList>
            <person name="Schmutz J."/>
            <person name="Cannon S.B."/>
            <person name="Schlueter J."/>
            <person name="Ma J."/>
            <person name="Mitros T."/>
            <person name="Nelson W."/>
            <person name="Hyten D.L."/>
            <person name="Song Q."/>
            <person name="Thelen J.J."/>
            <person name="Cheng J."/>
            <person name="Xu D."/>
            <person name="Hellsten U."/>
            <person name="May G.D."/>
            <person name="Yu Y."/>
            <person name="Sakurai T."/>
            <person name="Umezawa T."/>
            <person name="Bhattacharyya M.K."/>
            <person name="Sandhu D."/>
            <person name="Valliyodan B."/>
            <person name="Lindquist E."/>
            <person name="Peto M."/>
            <person name="Grant D."/>
            <person name="Shu S."/>
            <person name="Goodstein D."/>
            <person name="Barry K."/>
            <person name="Futrell-Griggs M."/>
            <person name="Abernathy B."/>
            <person name="Du J."/>
            <person name="Tian Z."/>
            <person name="Zhu L."/>
            <person name="Gill N."/>
            <person name="Joshi T."/>
            <person name="Libault M."/>
            <person name="Sethuraman A."/>
            <person name="Zhang X.-C."/>
            <person name="Shinozaki K."/>
            <person name="Nguyen H.T."/>
            <person name="Wing R.A."/>
            <person name="Cregan P."/>
            <person name="Specht J."/>
            <person name="Grimwood J."/>
            <person name="Rokhsar D."/>
            <person name="Stacey G."/>
            <person name="Shoemaker R.C."/>
            <person name="Jackson S.A."/>
        </authorList>
    </citation>
    <scope>NUCLEOTIDE SEQUENCE</scope>
    <source>
        <strain evidence="10">cv. Williams 82</strain>
        <tissue evidence="9">Callus</tissue>
    </source>
</reference>
<dbReference type="OMA" id="SLMISHN"/>
<evidence type="ECO:0000259" key="8">
    <source>
        <dbReference type="PROSITE" id="PS50157"/>
    </source>
</evidence>
<feature type="domain" description="C2H2-type" evidence="8">
    <location>
        <begin position="32"/>
        <end position="59"/>
    </location>
</feature>
<dbReference type="PROSITE" id="PS50157">
    <property type="entry name" value="ZINC_FINGER_C2H2_2"/>
    <property type="match status" value="1"/>
</dbReference>
<keyword evidence="2" id="KW-0479">Metal-binding</keyword>
<evidence type="ECO:0000256" key="5">
    <source>
        <dbReference type="ARBA" id="ARBA00023242"/>
    </source>
</evidence>
<sequence>MMESNVEAKSNHGKVSASASASNKSPPMKKDLICKYCNKKFNNYQALGGHQNAHKNERAAAQKQKILSMASAYNKNSYADGFVNSNQSYGFGGKILGVSPLSMTRFKPHYYSNWPHNHMSHVAWPRHQILNSVQPTIHQLQTLMMADQGSGFYRHHKSYQQPLSFPILREGAVLNSGSQSELLNPSLCYKGNNFGLASNSSIIPQNGIIEGSEDLNIKTSGEAKNSFSSMLANGDVMELDLTLKI</sequence>
<evidence type="ECO:0000313" key="11">
    <source>
        <dbReference type="Proteomes" id="UP000008827"/>
    </source>
</evidence>
<dbReference type="Gene3D" id="3.30.160.60">
    <property type="entry name" value="Classic Zinc Finger"/>
    <property type="match status" value="1"/>
</dbReference>
<keyword evidence="5" id="KW-0539">Nucleus</keyword>
<dbReference type="AlphaFoldDB" id="A0A0R0IV42"/>
<evidence type="ECO:0000256" key="6">
    <source>
        <dbReference type="PROSITE-ProRule" id="PRU00042"/>
    </source>
</evidence>
<dbReference type="EnsemblPlants" id="KRH44197">
    <property type="protein sequence ID" value="KRH44197"/>
    <property type="gene ID" value="GLYMA_08G195800"/>
</dbReference>
<evidence type="ECO:0000313" key="9">
    <source>
        <dbReference type="EMBL" id="KRH44197.1"/>
    </source>
</evidence>
<evidence type="ECO:0000256" key="7">
    <source>
        <dbReference type="SAM" id="MobiDB-lite"/>
    </source>
</evidence>
<dbReference type="GO" id="GO:0008270">
    <property type="term" value="F:zinc ion binding"/>
    <property type="evidence" value="ECO:0007669"/>
    <property type="project" value="UniProtKB-KW"/>
</dbReference>
<evidence type="ECO:0000256" key="1">
    <source>
        <dbReference type="ARBA" id="ARBA00004123"/>
    </source>
</evidence>
<dbReference type="SUPFAM" id="SSF57667">
    <property type="entry name" value="beta-beta-alpha zinc fingers"/>
    <property type="match status" value="1"/>
</dbReference>
<dbReference type="InterPro" id="IPR013087">
    <property type="entry name" value="Znf_C2H2_type"/>
</dbReference>
<keyword evidence="3 6" id="KW-0863">Zinc-finger</keyword>
<dbReference type="PANTHER" id="PTHR47287">
    <property type="entry name" value="C2H2 AND C2HC ZINC FINGERS SUPERFAMILY PROTEIN"/>
    <property type="match status" value="1"/>
</dbReference>
<proteinExistence type="predicted"/>
<reference evidence="9" key="3">
    <citation type="submission" date="2018-07" db="EMBL/GenBank/DDBJ databases">
        <title>WGS assembly of Glycine max.</title>
        <authorList>
            <person name="Schmutz J."/>
            <person name="Cannon S."/>
            <person name="Schlueter J."/>
            <person name="Ma J."/>
            <person name="Mitros T."/>
            <person name="Nelson W."/>
            <person name="Hyten D."/>
            <person name="Song Q."/>
            <person name="Thelen J."/>
            <person name="Cheng J."/>
            <person name="Xu D."/>
            <person name="Hellsten U."/>
            <person name="May G."/>
            <person name="Yu Y."/>
            <person name="Sakurai T."/>
            <person name="Umezawa T."/>
            <person name="Bhattacharyya M."/>
            <person name="Sandhu D."/>
            <person name="Valliyodan B."/>
            <person name="Lindquist E."/>
            <person name="Peto M."/>
            <person name="Grant D."/>
            <person name="Shu S."/>
            <person name="Goodstein D."/>
            <person name="Barry K."/>
            <person name="Futrell-Griggs M."/>
            <person name="Abernathy B."/>
            <person name="Du J."/>
            <person name="Tian Z."/>
            <person name="Zhu L."/>
            <person name="Gill N."/>
            <person name="Joshi T."/>
            <person name="Libault M."/>
            <person name="Sethuraman A."/>
            <person name="Zhang X."/>
            <person name="Shinozaki K."/>
            <person name="Nguyen H."/>
            <person name="Wing R."/>
            <person name="Cregan P."/>
            <person name="Specht J."/>
            <person name="Grimwood J."/>
            <person name="Rokhsar D."/>
            <person name="Stacey G."/>
            <person name="Shoemaker R."/>
            <person name="Jackson S."/>
        </authorList>
    </citation>
    <scope>NUCLEOTIDE SEQUENCE</scope>
    <source>
        <tissue evidence="9">Callus</tissue>
    </source>
</reference>
<dbReference type="PANTHER" id="PTHR47287:SF13">
    <property type="entry name" value="C2H2-TYPE DOMAIN-CONTAINING PROTEIN"/>
    <property type="match status" value="1"/>
</dbReference>
<dbReference type="Pfam" id="PF13912">
    <property type="entry name" value="zf-C2H2_6"/>
    <property type="match status" value="1"/>
</dbReference>
<dbReference type="GO" id="GO:0009788">
    <property type="term" value="P:negative regulation of abscisic acid-activated signaling pathway"/>
    <property type="evidence" value="ECO:0007669"/>
    <property type="project" value="InterPro"/>
</dbReference>
<feature type="region of interest" description="Disordered" evidence="7">
    <location>
        <begin position="1"/>
        <end position="27"/>
    </location>
</feature>
<dbReference type="Proteomes" id="UP000008827">
    <property type="component" value="Chromosome 8"/>
</dbReference>
<evidence type="ECO:0000313" key="10">
    <source>
        <dbReference type="EnsemblPlants" id="KRH44197"/>
    </source>
</evidence>
<dbReference type="PROSITE" id="PS00028">
    <property type="entry name" value="ZINC_FINGER_C2H2_1"/>
    <property type="match status" value="1"/>
</dbReference>
<dbReference type="EMBL" id="CM000841">
    <property type="protein sequence ID" value="KRH44197.1"/>
    <property type="molecule type" value="Genomic_DNA"/>
</dbReference>